<dbReference type="SUPFAM" id="SSF68906">
    <property type="entry name" value="SAP domain"/>
    <property type="match status" value="1"/>
</dbReference>
<dbReference type="InterPro" id="IPR036361">
    <property type="entry name" value="SAP_dom_sf"/>
</dbReference>
<dbReference type="AlphaFoldDB" id="A0AAE0UCK5"/>
<evidence type="ECO:0000313" key="4">
    <source>
        <dbReference type="EMBL" id="KAK3398785.1"/>
    </source>
</evidence>
<feature type="domain" description="SAP" evidence="3">
    <location>
        <begin position="15"/>
        <end position="49"/>
    </location>
</feature>
<dbReference type="Gene3D" id="1.10.720.30">
    <property type="entry name" value="SAP domain"/>
    <property type="match status" value="1"/>
</dbReference>
<keyword evidence="5" id="KW-1185">Reference proteome</keyword>
<dbReference type="SMART" id="SM00513">
    <property type="entry name" value="SAP"/>
    <property type="match status" value="1"/>
</dbReference>
<keyword evidence="1" id="KW-0175">Coiled coil</keyword>
<reference evidence="4" key="1">
    <citation type="journal article" date="2023" name="Mol. Phylogenet. Evol.">
        <title>Genome-scale phylogeny and comparative genomics of the fungal order Sordariales.</title>
        <authorList>
            <person name="Hensen N."/>
            <person name="Bonometti L."/>
            <person name="Westerberg I."/>
            <person name="Brannstrom I.O."/>
            <person name="Guillou S."/>
            <person name="Cros-Aarteil S."/>
            <person name="Calhoun S."/>
            <person name="Haridas S."/>
            <person name="Kuo A."/>
            <person name="Mondo S."/>
            <person name="Pangilinan J."/>
            <person name="Riley R."/>
            <person name="LaButti K."/>
            <person name="Andreopoulos B."/>
            <person name="Lipzen A."/>
            <person name="Chen C."/>
            <person name="Yan M."/>
            <person name="Daum C."/>
            <person name="Ng V."/>
            <person name="Clum A."/>
            <person name="Steindorff A."/>
            <person name="Ohm R.A."/>
            <person name="Martin F."/>
            <person name="Silar P."/>
            <person name="Natvig D.O."/>
            <person name="Lalanne C."/>
            <person name="Gautier V."/>
            <person name="Ament-Velasquez S.L."/>
            <person name="Kruys A."/>
            <person name="Hutchinson M.I."/>
            <person name="Powell A.J."/>
            <person name="Barry K."/>
            <person name="Miller A.N."/>
            <person name="Grigoriev I.V."/>
            <person name="Debuchy R."/>
            <person name="Gladieux P."/>
            <person name="Hiltunen Thoren M."/>
            <person name="Johannesson H."/>
        </authorList>
    </citation>
    <scope>NUCLEOTIDE SEQUENCE</scope>
    <source>
        <strain evidence="4">FGSC 1904</strain>
    </source>
</reference>
<dbReference type="EMBL" id="JAUTDP010000006">
    <property type="protein sequence ID" value="KAK3398785.1"/>
    <property type="molecule type" value="Genomic_DNA"/>
</dbReference>
<feature type="compositionally biased region" description="Polar residues" evidence="2">
    <location>
        <begin position="219"/>
        <end position="229"/>
    </location>
</feature>
<protein>
    <recommendedName>
        <fullName evidence="3">SAP domain-containing protein</fullName>
    </recommendedName>
</protein>
<evidence type="ECO:0000256" key="2">
    <source>
        <dbReference type="SAM" id="MobiDB-lite"/>
    </source>
</evidence>
<accession>A0AAE0UCK5</accession>
<feature type="compositionally biased region" description="Low complexity" evidence="2">
    <location>
        <begin position="369"/>
        <end position="386"/>
    </location>
</feature>
<feature type="region of interest" description="Disordered" evidence="2">
    <location>
        <begin position="447"/>
        <end position="475"/>
    </location>
</feature>
<proteinExistence type="predicted"/>
<dbReference type="Proteomes" id="UP001281003">
    <property type="component" value="Unassembled WGS sequence"/>
</dbReference>
<comment type="caution">
    <text evidence="4">The sequence shown here is derived from an EMBL/GenBank/DDBJ whole genome shotgun (WGS) entry which is preliminary data.</text>
</comment>
<evidence type="ECO:0000313" key="5">
    <source>
        <dbReference type="Proteomes" id="UP001281003"/>
    </source>
</evidence>
<evidence type="ECO:0000256" key="1">
    <source>
        <dbReference type="SAM" id="Coils"/>
    </source>
</evidence>
<sequence>MAHPLQGRLPDDAPWAKYTVAVLKRECGNRNLPRSGTKQVLIDRLVSYTEAHASTSATKRHHPWLAKPISDLRYTLQFATAMTSRMQILPRYIVDEPDIMNFILVCPESYHFQIAFMPSELRTIFQHSRLNRILGGTPQESQAFICHLCFRDTDHGTEPPIYCKECKRGVHSKCNLEADFGIRSTTGGGATCLACDNELDWDVENFGWKDRVLPIDPNTTSVLPAQAGQNPGAIQEGIQGGKPEDENANQIQSTKPGVSSSSSSSSAFSEQTQHLPDTVNHQESSPAQSSREITQTDNSGQHPGNPALIEKEMHQQHEREQQQVDKAQQPVALLEPAANLGDVLSKTPHEGGQDTQATTFDNAAKPHISAQASSSSSQDLTTTASTVTPQLNQTDATSTTPAADASVADSVPQSQSPQVDATTPAADQPAAATDAQVAANTLSSNNSIVASTPVPPNHSASSPSSTPAPSATSSQINTIDKNTKALALVQECSRLAKESVEIRKKSEREAKRTEKKYWRQLKKMIKTTKAERKKHRQELNRIKTERKKLRQKLKRSKRKSQQEIKELEKRIESLEKEILKALGSPAPEVDMAEGDAA</sequence>
<organism evidence="4 5">
    <name type="scientific">Sordaria brevicollis</name>
    <dbReference type="NCBI Taxonomy" id="83679"/>
    <lineage>
        <taxon>Eukaryota</taxon>
        <taxon>Fungi</taxon>
        <taxon>Dikarya</taxon>
        <taxon>Ascomycota</taxon>
        <taxon>Pezizomycotina</taxon>
        <taxon>Sordariomycetes</taxon>
        <taxon>Sordariomycetidae</taxon>
        <taxon>Sordariales</taxon>
        <taxon>Sordariaceae</taxon>
        <taxon>Sordaria</taxon>
    </lineage>
</organism>
<feature type="coiled-coil region" evidence="1">
    <location>
        <begin position="496"/>
        <end position="584"/>
    </location>
</feature>
<gene>
    <name evidence="4" type="ORF">B0T20DRAFT_461408</name>
</gene>
<dbReference type="InterPro" id="IPR003034">
    <property type="entry name" value="SAP_dom"/>
</dbReference>
<reference evidence="4" key="2">
    <citation type="submission" date="2023-07" db="EMBL/GenBank/DDBJ databases">
        <authorList>
            <consortium name="Lawrence Berkeley National Laboratory"/>
            <person name="Haridas S."/>
            <person name="Hensen N."/>
            <person name="Bonometti L."/>
            <person name="Westerberg I."/>
            <person name="Brannstrom I.O."/>
            <person name="Guillou S."/>
            <person name="Cros-Aarteil S."/>
            <person name="Calhoun S."/>
            <person name="Kuo A."/>
            <person name="Mondo S."/>
            <person name="Pangilinan J."/>
            <person name="Riley R."/>
            <person name="LaButti K."/>
            <person name="Andreopoulos B."/>
            <person name="Lipzen A."/>
            <person name="Chen C."/>
            <person name="Yanf M."/>
            <person name="Daum C."/>
            <person name="Ng V."/>
            <person name="Clum A."/>
            <person name="Steindorff A."/>
            <person name="Ohm R."/>
            <person name="Martin F."/>
            <person name="Silar P."/>
            <person name="Natvig D."/>
            <person name="Lalanne C."/>
            <person name="Gautier V."/>
            <person name="Ament-velasquez S.L."/>
            <person name="Kruys A."/>
            <person name="Hutchinson M.I."/>
            <person name="Powell A.J."/>
            <person name="Barry K."/>
            <person name="Miller A.N."/>
            <person name="Grigoriev I.V."/>
            <person name="Debuchy R."/>
            <person name="Gladieux P."/>
            <person name="Thoren M.H."/>
            <person name="Johannesson H."/>
        </authorList>
    </citation>
    <scope>NUCLEOTIDE SEQUENCE</scope>
    <source>
        <strain evidence="4">FGSC 1904</strain>
    </source>
</reference>
<feature type="compositionally biased region" description="Polar residues" evidence="2">
    <location>
        <begin position="267"/>
        <end position="302"/>
    </location>
</feature>
<name>A0AAE0UCK5_SORBR</name>
<feature type="region of interest" description="Disordered" evidence="2">
    <location>
        <begin position="366"/>
        <end position="435"/>
    </location>
</feature>
<feature type="compositionally biased region" description="Polar residues" evidence="2">
    <location>
        <begin position="248"/>
        <end position="258"/>
    </location>
</feature>
<feature type="compositionally biased region" description="Low complexity" evidence="2">
    <location>
        <begin position="459"/>
        <end position="474"/>
    </location>
</feature>
<feature type="compositionally biased region" description="Low complexity" evidence="2">
    <location>
        <begin position="393"/>
        <end position="435"/>
    </location>
</feature>
<feature type="region of interest" description="Disordered" evidence="2">
    <location>
        <begin position="219"/>
        <end position="306"/>
    </location>
</feature>
<dbReference type="Pfam" id="PF02037">
    <property type="entry name" value="SAP"/>
    <property type="match status" value="1"/>
</dbReference>
<dbReference type="PROSITE" id="PS50800">
    <property type="entry name" value="SAP"/>
    <property type="match status" value="1"/>
</dbReference>
<evidence type="ECO:0000259" key="3">
    <source>
        <dbReference type="PROSITE" id="PS50800"/>
    </source>
</evidence>